<dbReference type="EMBL" id="CP064056">
    <property type="protein sequence ID" value="QPM75569.1"/>
    <property type="molecule type" value="Genomic_DNA"/>
</dbReference>
<dbReference type="InterPro" id="IPR025273">
    <property type="entry name" value="DUF4064"/>
</dbReference>
<feature type="region of interest" description="Disordered" evidence="1">
    <location>
        <begin position="144"/>
        <end position="170"/>
    </location>
</feature>
<keyword evidence="2" id="KW-0812">Transmembrane</keyword>
<feature type="domain" description="DUF4064" evidence="3">
    <location>
        <begin position="2"/>
        <end position="114"/>
    </location>
</feature>
<name>A0A7T1B0L0_9STAP</name>
<dbReference type="Proteomes" id="UP000594455">
    <property type="component" value="Chromosome"/>
</dbReference>
<sequence length="170" mass="19095">MKRTAEKVLTWIGILFQILMIALIALVLPFLNDDSIKKEAVNRIQSMQADGSLHQSLSQVTPSELFDLVKHGAIIIIIIAIVCFILAIIMTQLMRRIPKTIGILLILMAIVNLLTGNLITSLLWLIAGIMLMARSDKAKQYAKKQAKQVKNKATNKNSQNSQQYKRSNRK</sequence>
<keyword evidence="2" id="KW-0472">Membrane</keyword>
<dbReference type="Pfam" id="PF13273">
    <property type="entry name" value="DUF4064"/>
    <property type="match status" value="1"/>
</dbReference>
<evidence type="ECO:0000256" key="2">
    <source>
        <dbReference type="SAM" id="Phobius"/>
    </source>
</evidence>
<dbReference type="KEGG" id="sllo:ISP08_02210"/>
<organism evidence="4 5">
    <name type="scientific">Staphylococcus lloydii</name>
    <dbReference type="NCBI Taxonomy" id="2781774"/>
    <lineage>
        <taxon>Bacteria</taxon>
        <taxon>Bacillati</taxon>
        <taxon>Bacillota</taxon>
        <taxon>Bacilli</taxon>
        <taxon>Bacillales</taxon>
        <taxon>Staphylococcaceae</taxon>
        <taxon>Staphylococcus</taxon>
    </lineage>
</organism>
<reference evidence="4 5" key="1">
    <citation type="submission" date="2020-10" db="EMBL/GenBank/DDBJ databases">
        <title>Closed genome sequences of Staphylococcus lloydii sp. nov. and Staphylococcus durrellii sp. nov. Isolated from Captive Fruit Bats (Pteropus livingstonii).</title>
        <authorList>
            <person name="Fountain K."/>
        </authorList>
    </citation>
    <scope>NUCLEOTIDE SEQUENCE [LARGE SCALE GENOMIC DNA]</scope>
    <source>
        <strain evidence="4 5">23_2_7_LY</strain>
    </source>
</reference>
<protein>
    <submittedName>
        <fullName evidence="4">DUF4064 domain-containing protein</fullName>
    </submittedName>
</protein>
<evidence type="ECO:0000259" key="3">
    <source>
        <dbReference type="Pfam" id="PF13273"/>
    </source>
</evidence>
<feature type="compositionally biased region" description="Polar residues" evidence="1">
    <location>
        <begin position="158"/>
        <end position="170"/>
    </location>
</feature>
<evidence type="ECO:0000256" key="1">
    <source>
        <dbReference type="SAM" id="MobiDB-lite"/>
    </source>
</evidence>
<evidence type="ECO:0000313" key="4">
    <source>
        <dbReference type="EMBL" id="QPM75569.1"/>
    </source>
</evidence>
<dbReference type="RefSeq" id="WP_195719209.1">
    <property type="nucleotide sequence ID" value="NZ_CP064056.1"/>
</dbReference>
<keyword evidence="2" id="KW-1133">Transmembrane helix</keyword>
<keyword evidence="5" id="KW-1185">Reference proteome</keyword>
<gene>
    <name evidence="4" type="ORF">ISP08_02210</name>
</gene>
<accession>A0A7T1B0L0</accession>
<feature type="transmembrane region" description="Helical" evidence="2">
    <location>
        <begin position="12"/>
        <end position="31"/>
    </location>
</feature>
<evidence type="ECO:0000313" key="5">
    <source>
        <dbReference type="Proteomes" id="UP000594455"/>
    </source>
</evidence>
<feature type="transmembrane region" description="Helical" evidence="2">
    <location>
        <begin position="101"/>
        <end position="127"/>
    </location>
</feature>
<proteinExistence type="predicted"/>
<feature type="transmembrane region" description="Helical" evidence="2">
    <location>
        <begin position="68"/>
        <end position="89"/>
    </location>
</feature>
<dbReference type="AlphaFoldDB" id="A0A7T1B0L0"/>